<feature type="region of interest" description="Disordered" evidence="1">
    <location>
        <begin position="534"/>
        <end position="576"/>
    </location>
</feature>
<feature type="compositionally biased region" description="Pro residues" evidence="1">
    <location>
        <begin position="103"/>
        <end position="114"/>
    </location>
</feature>
<feature type="region of interest" description="Disordered" evidence="1">
    <location>
        <begin position="374"/>
        <end position="488"/>
    </location>
</feature>
<feature type="compositionally biased region" description="Polar residues" evidence="1">
    <location>
        <begin position="382"/>
        <end position="391"/>
    </location>
</feature>
<gene>
    <name evidence="2" type="ORF">K504DRAFT_378178</name>
</gene>
<evidence type="ECO:0000256" key="1">
    <source>
        <dbReference type="SAM" id="MobiDB-lite"/>
    </source>
</evidence>
<dbReference type="Proteomes" id="UP000799428">
    <property type="component" value="Unassembled WGS sequence"/>
</dbReference>
<feature type="compositionally biased region" description="Acidic residues" evidence="1">
    <location>
        <begin position="600"/>
        <end position="609"/>
    </location>
</feature>
<feature type="compositionally biased region" description="Polar residues" evidence="1">
    <location>
        <begin position="805"/>
        <end position="817"/>
    </location>
</feature>
<feature type="region of interest" description="Disordered" evidence="1">
    <location>
        <begin position="226"/>
        <end position="255"/>
    </location>
</feature>
<dbReference type="AlphaFoldDB" id="A0A6G1KB36"/>
<feature type="compositionally biased region" description="Low complexity" evidence="1">
    <location>
        <begin position="115"/>
        <end position="126"/>
    </location>
</feature>
<dbReference type="EMBL" id="MU005769">
    <property type="protein sequence ID" value="KAF2710018.1"/>
    <property type="molecule type" value="Genomic_DNA"/>
</dbReference>
<feature type="region of interest" description="Disordered" evidence="1">
    <location>
        <begin position="1"/>
        <end position="184"/>
    </location>
</feature>
<keyword evidence="3" id="KW-1185">Reference proteome</keyword>
<feature type="compositionally biased region" description="Acidic residues" evidence="1">
    <location>
        <begin position="466"/>
        <end position="485"/>
    </location>
</feature>
<feature type="compositionally biased region" description="Polar residues" evidence="1">
    <location>
        <begin position="706"/>
        <end position="723"/>
    </location>
</feature>
<feature type="compositionally biased region" description="Low complexity" evidence="1">
    <location>
        <begin position="392"/>
        <end position="408"/>
    </location>
</feature>
<evidence type="ECO:0008006" key="4">
    <source>
        <dbReference type="Google" id="ProtNLM"/>
    </source>
</evidence>
<feature type="compositionally biased region" description="Low complexity" evidence="1">
    <location>
        <begin position="750"/>
        <end position="766"/>
    </location>
</feature>
<name>A0A6G1KB36_9PLEO</name>
<feature type="compositionally biased region" description="Basic residues" evidence="1">
    <location>
        <begin position="424"/>
        <end position="437"/>
    </location>
</feature>
<feature type="region of interest" description="Disordered" evidence="1">
    <location>
        <begin position="600"/>
        <end position="729"/>
    </location>
</feature>
<feature type="compositionally biased region" description="Basic residues" evidence="1">
    <location>
        <begin position="446"/>
        <end position="458"/>
    </location>
</feature>
<feature type="region of interest" description="Disordered" evidence="1">
    <location>
        <begin position="865"/>
        <end position="910"/>
    </location>
</feature>
<evidence type="ECO:0000313" key="3">
    <source>
        <dbReference type="Proteomes" id="UP000799428"/>
    </source>
</evidence>
<accession>A0A6G1KB36</accession>
<feature type="compositionally biased region" description="Polar residues" evidence="1">
    <location>
        <begin position="9"/>
        <end position="20"/>
    </location>
</feature>
<organism evidence="2 3">
    <name type="scientific">Pleomassaria siparia CBS 279.74</name>
    <dbReference type="NCBI Taxonomy" id="1314801"/>
    <lineage>
        <taxon>Eukaryota</taxon>
        <taxon>Fungi</taxon>
        <taxon>Dikarya</taxon>
        <taxon>Ascomycota</taxon>
        <taxon>Pezizomycotina</taxon>
        <taxon>Dothideomycetes</taxon>
        <taxon>Pleosporomycetidae</taxon>
        <taxon>Pleosporales</taxon>
        <taxon>Pleomassariaceae</taxon>
        <taxon>Pleomassaria</taxon>
    </lineage>
</organism>
<feature type="region of interest" description="Disordered" evidence="1">
    <location>
        <begin position="748"/>
        <end position="850"/>
    </location>
</feature>
<sequence>MAQIALPRQQVTQTPQSTGVGSPLYQRRHASNAGPIELIPNPEFTFPQRGPDAATQSTLAPGARPMSLQAYPKGRRGSAPGLRQKSASALPDFSFNPASATLAPPPITTTPPHSPSLTAPTSPSRPVGGHRRGGSEFIGGDGRSGGTSLLSTSPNKGDGVLPVPGTLRPGPPAGRRGHAHRRSGAISSHDLTSIMQPNAPISGSAPVTPLEGNQFVFGHSVNKSVSQPSLRDAGYFPLDPNSSPRRPPSRARVGFADKVEYIRPLSTISSETETSMSTVRCHSATGSLSSIISASTSTSQTSRSGRPSLITTMEAEERPSTAGAILDLQKSPQFGGDLFNRKRPMSAIAPASPVTIANPTSSPPLTVKRRSFFRLEPRRSDNSVPTLPTSVSDPALSASLTPPAAASPVVEDDEILTEPDKAKSPSHKANRTPRKVKSWANSIIPRKAKHGKKSKKRAPIPPTEELAQDSEDSEESDDQDFEANFDVDNTVVIVSPNECAVPVRKLDTDIASWKPRELKRVNSDAMSPAIDLDAALGPFQTPDGSAPRGQGRGFAAHRRAMHSAGGAPQPHRRTESAPELVPFDIRPSTAANTPAMADVFEEDEPEEDLPSPNMSLSPKTPADETEEEVMEEPKIQVVEADDGGHRGAGINWNFNDGLRFRRGDNARRPDSSEKLSPLEAPKGNGSKLSLDVNSVEVVEDYEEPRTSSLTHSSDSTVTPQMSADHSKEHEPVMNVSLPLAQQSLMTPDTFASSFSSPDFRSSQTSFDAPRLGTASSSITDYRAMSSPNFGEPGPELRISVDDVPSLTSSRSTMTSALHNAFPMPSPRRPSDRSSSLCSAPGELDVRRRKRSSIVSLSRLINSSSFGEKSKLSIEQRPQSSHMEPTKDSKKKSKRLSKLMQFWKPKESARN</sequence>
<protein>
    <recommendedName>
        <fullName evidence="4">Cell wall proline rich protein</fullName>
    </recommendedName>
</protein>
<evidence type="ECO:0000313" key="2">
    <source>
        <dbReference type="EMBL" id="KAF2710018.1"/>
    </source>
</evidence>
<feature type="compositionally biased region" description="Basic and acidic residues" evidence="1">
    <location>
        <begin position="658"/>
        <end position="673"/>
    </location>
</feature>
<dbReference type="OrthoDB" id="5406427at2759"/>
<reference evidence="2" key="1">
    <citation type="journal article" date="2020" name="Stud. Mycol.">
        <title>101 Dothideomycetes genomes: a test case for predicting lifestyles and emergence of pathogens.</title>
        <authorList>
            <person name="Haridas S."/>
            <person name="Albert R."/>
            <person name="Binder M."/>
            <person name="Bloem J."/>
            <person name="Labutti K."/>
            <person name="Salamov A."/>
            <person name="Andreopoulos B."/>
            <person name="Baker S."/>
            <person name="Barry K."/>
            <person name="Bills G."/>
            <person name="Bluhm B."/>
            <person name="Cannon C."/>
            <person name="Castanera R."/>
            <person name="Culley D."/>
            <person name="Daum C."/>
            <person name="Ezra D."/>
            <person name="Gonzalez J."/>
            <person name="Henrissat B."/>
            <person name="Kuo A."/>
            <person name="Liang C."/>
            <person name="Lipzen A."/>
            <person name="Lutzoni F."/>
            <person name="Magnuson J."/>
            <person name="Mondo S."/>
            <person name="Nolan M."/>
            <person name="Ohm R."/>
            <person name="Pangilinan J."/>
            <person name="Park H.-J."/>
            <person name="Ramirez L."/>
            <person name="Alfaro M."/>
            <person name="Sun H."/>
            <person name="Tritt A."/>
            <person name="Yoshinaga Y."/>
            <person name="Zwiers L.-H."/>
            <person name="Turgeon B."/>
            <person name="Goodwin S."/>
            <person name="Spatafora J."/>
            <person name="Crous P."/>
            <person name="Grigoriev I."/>
        </authorList>
    </citation>
    <scope>NUCLEOTIDE SEQUENCE</scope>
    <source>
        <strain evidence="2">CBS 279.74</strain>
    </source>
</reference>
<feature type="compositionally biased region" description="Gly residues" evidence="1">
    <location>
        <begin position="136"/>
        <end position="145"/>
    </location>
</feature>
<proteinExistence type="predicted"/>